<dbReference type="KEGG" id="lbc:LACBIDRAFT_314379"/>
<evidence type="ECO:0000313" key="2">
    <source>
        <dbReference type="Proteomes" id="UP000001194"/>
    </source>
</evidence>
<organism evidence="2">
    <name type="scientific">Laccaria bicolor (strain S238N-H82 / ATCC MYA-4686)</name>
    <name type="common">Bicoloured deceiver</name>
    <name type="synonym">Laccaria laccata var. bicolor</name>
    <dbReference type="NCBI Taxonomy" id="486041"/>
    <lineage>
        <taxon>Eukaryota</taxon>
        <taxon>Fungi</taxon>
        <taxon>Dikarya</taxon>
        <taxon>Basidiomycota</taxon>
        <taxon>Agaricomycotina</taxon>
        <taxon>Agaricomycetes</taxon>
        <taxon>Agaricomycetidae</taxon>
        <taxon>Agaricales</taxon>
        <taxon>Agaricineae</taxon>
        <taxon>Hydnangiaceae</taxon>
        <taxon>Laccaria</taxon>
    </lineage>
</organism>
<dbReference type="GeneID" id="6084578"/>
<evidence type="ECO:0000313" key="1">
    <source>
        <dbReference type="EMBL" id="EDR00424.1"/>
    </source>
</evidence>
<sequence length="58" mass="6215">MWIWSKCTGTSHALCPDDTSLWACNHQSFPCAFGLNAFKEGGPGTLQSQGACISMIHA</sequence>
<keyword evidence="2" id="KW-1185">Reference proteome</keyword>
<name>B0DYF1_LACBS</name>
<reference evidence="1 2" key="1">
    <citation type="journal article" date="2008" name="Nature">
        <title>The genome of Laccaria bicolor provides insights into mycorrhizal symbiosis.</title>
        <authorList>
            <person name="Martin F."/>
            <person name="Aerts A."/>
            <person name="Ahren D."/>
            <person name="Brun A."/>
            <person name="Danchin E.G.J."/>
            <person name="Duchaussoy F."/>
            <person name="Gibon J."/>
            <person name="Kohler A."/>
            <person name="Lindquist E."/>
            <person name="Pereda V."/>
            <person name="Salamov A."/>
            <person name="Shapiro H.J."/>
            <person name="Wuyts J."/>
            <person name="Blaudez D."/>
            <person name="Buee M."/>
            <person name="Brokstein P."/>
            <person name="Canbaeck B."/>
            <person name="Cohen D."/>
            <person name="Courty P.E."/>
            <person name="Coutinho P.M."/>
            <person name="Delaruelle C."/>
            <person name="Detter J.C."/>
            <person name="Deveau A."/>
            <person name="DiFazio S."/>
            <person name="Duplessis S."/>
            <person name="Fraissinet-Tachet L."/>
            <person name="Lucic E."/>
            <person name="Frey-Klett P."/>
            <person name="Fourrey C."/>
            <person name="Feussner I."/>
            <person name="Gay G."/>
            <person name="Grimwood J."/>
            <person name="Hoegger P.J."/>
            <person name="Jain P."/>
            <person name="Kilaru S."/>
            <person name="Labbe J."/>
            <person name="Lin Y.C."/>
            <person name="Legue V."/>
            <person name="Le Tacon F."/>
            <person name="Marmeisse R."/>
            <person name="Melayah D."/>
            <person name="Montanini B."/>
            <person name="Muratet M."/>
            <person name="Nehls U."/>
            <person name="Niculita-Hirzel H."/>
            <person name="Oudot-Le Secq M.P."/>
            <person name="Peter M."/>
            <person name="Quesneville H."/>
            <person name="Rajashekar B."/>
            <person name="Reich M."/>
            <person name="Rouhier N."/>
            <person name="Schmutz J."/>
            <person name="Yin T."/>
            <person name="Chalot M."/>
            <person name="Henrissat B."/>
            <person name="Kuees U."/>
            <person name="Lucas S."/>
            <person name="Van de Peer Y."/>
            <person name="Podila G.K."/>
            <person name="Polle A."/>
            <person name="Pukkila P.J."/>
            <person name="Richardson P.M."/>
            <person name="Rouze P."/>
            <person name="Sanders I.R."/>
            <person name="Stajich J.E."/>
            <person name="Tunlid A."/>
            <person name="Tuskan G."/>
            <person name="Grigoriev I.V."/>
        </authorList>
    </citation>
    <scope>NUCLEOTIDE SEQUENCE [LARGE SCALE GENOMIC DNA]</scope>
    <source>
        <strain evidence="2">S238N-H82 / ATCC MYA-4686</strain>
    </source>
</reference>
<proteinExistence type="predicted"/>
<dbReference type="Proteomes" id="UP000001194">
    <property type="component" value="Unassembled WGS sequence"/>
</dbReference>
<gene>
    <name evidence="1" type="ORF">LACBIDRAFT_314379</name>
</gene>
<protein>
    <submittedName>
        <fullName evidence="1">Predicted protein</fullName>
    </submittedName>
</protein>
<dbReference type="AlphaFoldDB" id="B0DYF1"/>
<dbReference type="RefSeq" id="XP_001888983.1">
    <property type="nucleotide sequence ID" value="XM_001888948.1"/>
</dbReference>
<dbReference type="InParanoid" id="B0DYF1"/>
<dbReference type="EMBL" id="DS547150">
    <property type="protein sequence ID" value="EDR00424.1"/>
    <property type="molecule type" value="Genomic_DNA"/>
</dbReference>
<dbReference type="HOGENOM" id="CLU_2979513_0_0_1"/>
<accession>B0DYF1</accession>